<evidence type="ECO:0000313" key="13">
    <source>
        <dbReference type="EMBL" id="AIL32763.1"/>
    </source>
</evidence>
<evidence type="ECO:0000256" key="11">
    <source>
        <dbReference type="RuleBase" id="RU365097"/>
    </source>
</evidence>
<keyword evidence="9 10" id="KW-0472">Membrane</keyword>
<dbReference type="EMBL" id="CP009238">
    <property type="protein sequence ID" value="AIL32763.1"/>
    <property type="molecule type" value="Genomic_DNA"/>
</dbReference>
<evidence type="ECO:0000256" key="8">
    <source>
        <dbReference type="ARBA" id="ARBA00022989"/>
    </source>
</evidence>
<evidence type="ECO:0000256" key="1">
    <source>
        <dbReference type="ARBA" id="ARBA00002949"/>
    </source>
</evidence>
<comment type="function">
    <text evidence="1 11">Part of the binding-protein-dependent transport system for molybdenum; probably responsible for the translocation of the substrate across the membrane.</text>
</comment>
<keyword evidence="7 10" id="KW-0812">Transmembrane</keyword>
<feature type="domain" description="ABC transmembrane type-1" evidence="12">
    <location>
        <begin position="10"/>
        <end position="215"/>
    </location>
</feature>
<evidence type="ECO:0000256" key="3">
    <source>
        <dbReference type="ARBA" id="ARBA00007069"/>
    </source>
</evidence>
<name>A0A077DI20_9BURK</name>
<evidence type="ECO:0000256" key="9">
    <source>
        <dbReference type="ARBA" id="ARBA00023136"/>
    </source>
</evidence>
<dbReference type="InterPro" id="IPR011867">
    <property type="entry name" value="ModB_ABC"/>
</dbReference>
<dbReference type="HOGENOM" id="CLU_016047_14_3_4"/>
<organism evidence="13 14">
    <name type="scientific">Basilea psittacipulmonis DSM 24701</name>
    <dbReference type="NCBI Taxonomy" id="1072685"/>
    <lineage>
        <taxon>Bacteria</taxon>
        <taxon>Pseudomonadati</taxon>
        <taxon>Pseudomonadota</taxon>
        <taxon>Betaproteobacteria</taxon>
        <taxon>Burkholderiales</taxon>
        <taxon>Alcaligenaceae</taxon>
        <taxon>Basilea</taxon>
    </lineage>
</organism>
<comment type="similarity">
    <text evidence="3 11">Belongs to the binding-protein-dependent transport system permease family. CysTW subfamily.</text>
</comment>
<evidence type="ECO:0000313" key="14">
    <source>
        <dbReference type="Proteomes" id="UP000028945"/>
    </source>
</evidence>
<dbReference type="GO" id="GO:0015098">
    <property type="term" value="F:molybdate ion transmembrane transporter activity"/>
    <property type="evidence" value="ECO:0007669"/>
    <property type="project" value="UniProtKB-UniRule"/>
</dbReference>
<reference evidence="13 14" key="1">
    <citation type="journal article" date="2014" name="BMC Genomics">
        <title>A genomic perspective on a new bacterial genus and species from the Alcaligenaceae family, Basilea psittacipulmonis.</title>
        <authorList>
            <person name="Whiteson K.L."/>
            <person name="Hernandez D."/>
            <person name="Lazarevic V."/>
            <person name="Gaia N."/>
            <person name="Farinelli L."/>
            <person name="Francois P."/>
            <person name="Pilo P."/>
            <person name="Frey J."/>
            <person name="Schrenzel J."/>
        </authorList>
    </citation>
    <scope>NUCLEOTIDE SEQUENCE [LARGE SCALE GENOMIC DNA]</scope>
    <source>
        <strain evidence="13 14">DSM 24701</strain>
    </source>
</reference>
<keyword evidence="6 11" id="KW-0500">Molybdenum</keyword>
<sequence>MLDSSVWTALALSFKVATWATLISALLAIVLAYFFTRRDFWGKEILDAILTLPMVLPPTVLGYYLLVLLGQKGIIGAWLKSNFDLTLVFTWQGAVVASVLITFPLIFKPARSAFETISPIYEQAAKTLGLSALAIFFRVCLPLAWRTILTGVLLGFSRSLGEFGATLMIAGSIPGRTETLSLAVYQAVQNGQDDLANQLVGLMVLVCVIVLCLIKYLSRQKGMRC</sequence>
<dbReference type="Proteomes" id="UP000028945">
    <property type="component" value="Chromosome"/>
</dbReference>
<dbReference type="eggNOG" id="COG4149">
    <property type="taxonomic scope" value="Bacteria"/>
</dbReference>
<evidence type="ECO:0000256" key="7">
    <source>
        <dbReference type="ARBA" id="ARBA00022692"/>
    </source>
</evidence>
<keyword evidence="14" id="KW-1185">Reference proteome</keyword>
<evidence type="ECO:0000256" key="2">
    <source>
        <dbReference type="ARBA" id="ARBA00004651"/>
    </source>
</evidence>
<feature type="transmembrane region" description="Helical" evidence="10">
    <location>
        <begin position="199"/>
        <end position="217"/>
    </location>
</feature>
<keyword evidence="11" id="KW-0997">Cell inner membrane</keyword>
<keyword evidence="5" id="KW-1003">Cell membrane</keyword>
<evidence type="ECO:0000259" key="12">
    <source>
        <dbReference type="PROSITE" id="PS50928"/>
    </source>
</evidence>
<feature type="transmembrane region" description="Helical" evidence="10">
    <location>
        <begin position="89"/>
        <end position="107"/>
    </location>
</feature>
<dbReference type="PANTHER" id="PTHR30183:SF3">
    <property type="entry name" value="MOLYBDENUM TRANSPORT SYSTEM PERMEASE PROTEIN MODB"/>
    <property type="match status" value="1"/>
</dbReference>
<evidence type="ECO:0000256" key="4">
    <source>
        <dbReference type="ARBA" id="ARBA00022448"/>
    </source>
</evidence>
<keyword evidence="8 10" id="KW-1133">Transmembrane helix</keyword>
<comment type="subcellular location">
    <subcellularLocation>
        <location evidence="11">Cell inner membrane</location>
        <topology evidence="11">Multi-pass membrane protein</topology>
    </subcellularLocation>
    <subcellularLocation>
        <location evidence="2 10">Cell membrane</location>
        <topology evidence="2 10">Multi-pass membrane protein</topology>
    </subcellularLocation>
</comment>
<dbReference type="CDD" id="cd06261">
    <property type="entry name" value="TM_PBP2"/>
    <property type="match status" value="1"/>
</dbReference>
<dbReference type="PROSITE" id="PS50928">
    <property type="entry name" value="ABC_TM1"/>
    <property type="match status" value="1"/>
</dbReference>
<dbReference type="Pfam" id="PF00528">
    <property type="entry name" value="BPD_transp_1"/>
    <property type="match status" value="1"/>
</dbReference>
<dbReference type="AlphaFoldDB" id="A0A077DI20"/>
<gene>
    <name evidence="13" type="ORF">IX83_05070</name>
</gene>
<accession>A0A077DI20</accession>
<proteinExistence type="inferred from homology"/>
<evidence type="ECO:0000256" key="10">
    <source>
        <dbReference type="RuleBase" id="RU363032"/>
    </source>
</evidence>
<dbReference type="InterPro" id="IPR000515">
    <property type="entry name" value="MetI-like"/>
</dbReference>
<dbReference type="KEGG" id="bpsi:IX83_05070"/>
<dbReference type="Gene3D" id="1.10.3720.10">
    <property type="entry name" value="MetI-like"/>
    <property type="match status" value="1"/>
</dbReference>
<dbReference type="InterPro" id="IPR035906">
    <property type="entry name" value="MetI-like_sf"/>
</dbReference>
<dbReference type="OrthoDB" id="9795403at2"/>
<protein>
    <recommendedName>
        <fullName evidence="11">Molybdenum transport system permease</fullName>
    </recommendedName>
</protein>
<dbReference type="PANTHER" id="PTHR30183">
    <property type="entry name" value="MOLYBDENUM TRANSPORT SYSTEM PERMEASE PROTEIN MODB"/>
    <property type="match status" value="1"/>
</dbReference>
<dbReference type="STRING" id="1072685.IX83_05070"/>
<feature type="transmembrane region" description="Helical" evidence="10">
    <location>
        <begin position="48"/>
        <end position="69"/>
    </location>
</feature>
<evidence type="ECO:0000256" key="6">
    <source>
        <dbReference type="ARBA" id="ARBA00022505"/>
    </source>
</evidence>
<dbReference type="RefSeq" id="WP_038499834.1">
    <property type="nucleotide sequence ID" value="NZ_AFWK01000045.1"/>
</dbReference>
<feature type="transmembrane region" description="Helical" evidence="10">
    <location>
        <begin position="128"/>
        <end position="148"/>
    </location>
</feature>
<evidence type="ECO:0000256" key="5">
    <source>
        <dbReference type="ARBA" id="ARBA00022475"/>
    </source>
</evidence>
<dbReference type="SUPFAM" id="SSF161098">
    <property type="entry name" value="MetI-like"/>
    <property type="match status" value="1"/>
</dbReference>
<dbReference type="GO" id="GO:0005886">
    <property type="term" value="C:plasma membrane"/>
    <property type="evidence" value="ECO:0007669"/>
    <property type="project" value="UniProtKB-SubCell"/>
</dbReference>
<dbReference type="NCBIfam" id="TIGR02141">
    <property type="entry name" value="modB_ABC"/>
    <property type="match status" value="1"/>
</dbReference>
<feature type="transmembrane region" description="Helical" evidence="10">
    <location>
        <begin position="16"/>
        <end position="36"/>
    </location>
</feature>
<keyword evidence="4 10" id="KW-0813">Transport</keyword>